<dbReference type="EMBL" id="JAIWYP010000016">
    <property type="protein sequence ID" value="KAH3697615.1"/>
    <property type="molecule type" value="Genomic_DNA"/>
</dbReference>
<sequence length="134" mass="14876">MTTQSAGARADLPKVSYIKGIDVWMATCLIFVFAALIEFACVNVHSRVEKRRRESSKGSMTVAQLSDNGNNVDSKLLEQKSSFKDSLGGFKTSRSKARTIDRVSRVAVPGAFLVFNIVYWCVYIYWSPDPSDVA</sequence>
<reference evidence="3" key="2">
    <citation type="submission" date="2020-11" db="EMBL/GenBank/DDBJ databases">
        <authorList>
            <person name="McCartney M.A."/>
            <person name="Auch B."/>
            <person name="Kono T."/>
            <person name="Mallez S."/>
            <person name="Becker A."/>
            <person name="Gohl D.M."/>
            <person name="Silverstein K.A.T."/>
            <person name="Koren S."/>
            <person name="Bechman K.B."/>
            <person name="Herman A."/>
            <person name="Abrahante J.E."/>
            <person name="Garbe J."/>
        </authorList>
    </citation>
    <scope>NUCLEOTIDE SEQUENCE</scope>
    <source>
        <strain evidence="3">Duluth1</strain>
        <tissue evidence="3">Whole animal</tissue>
    </source>
</reference>
<keyword evidence="1" id="KW-1133">Transmembrane helix</keyword>
<dbReference type="CDD" id="cd19049">
    <property type="entry name" value="LGIC_TM_anion"/>
    <property type="match status" value="1"/>
</dbReference>
<name>A0A9D4BJ52_DREPO</name>
<dbReference type="GO" id="GO:0005216">
    <property type="term" value="F:monoatomic ion channel activity"/>
    <property type="evidence" value="ECO:0007669"/>
    <property type="project" value="InterPro"/>
</dbReference>
<dbReference type="PRINTS" id="PR00253">
    <property type="entry name" value="GABAARECEPTR"/>
</dbReference>
<dbReference type="GO" id="GO:0016020">
    <property type="term" value="C:membrane"/>
    <property type="evidence" value="ECO:0007669"/>
    <property type="project" value="InterPro"/>
</dbReference>
<evidence type="ECO:0000256" key="1">
    <source>
        <dbReference type="SAM" id="Phobius"/>
    </source>
</evidence>
<dbReference type="SUPFAM" id="SSF90112">
    <property type="entry name" value="Neurotransmitter-gated ion-channel transmembrane pore"/>
    <property type="match status" value="1"/>
</dbReference>
<dbReference type="InterPro" id="IPR038050">
    <property type="entry name" value="Neuro_actylchol_rec"/>
</dbReference>
<feature type="domain" description="Neurotransmitter-gated ion-channel transmembrane" evidence="2">
    <location>
        <begin position="1"/>
        <end position="54"/>
    </location>
</feature>
<dbReference type="Proteomes" id="UP000828390">
    <property type="component" value="Unassembled WGS sequence"/>
</dbReference>
<proteinExistence type="predicted"/>
<organism evidence="3 4">
    <name type="scientific">Dreissena polymorpha</name>
    <name type="common">Zebra mussel</name>
    <name type="synonym">Mytilus polymorpha</name>
    <dbReference type="NCBI Taxonomy" id="45954"/>
    <lineage>
        <taxon>Eukaryota</taxon>
        <taxon>Metazoa</taxon>
        <taxon>Spiralia</taxon>
        <taxon>Lophotrochozoa</taxon>
        <taxon>Mollusca</taxon>
        <taxon>Bivalvia</taxon>
        <taxon>Autobranchia</taxon>
        <taxon>Heteroconchia</taxon>
        <taxon>Euheterodonta</taxon>
        <taxon>Imparidentia</taxon>
        <taxon>Neoheterodontei</taxon>
        <taxon>Myida</taxon>
        <taxon>Dreissenoidea</taxon>
        <taxon>Dreissenidae</taxon>
        <taxon>Dreissena</taxon>
    </lineage>
</organism>
<dbReference type="InterPro" id="IPR006029">
    <property type="entry name" value="Neurotrans-gated_channel_TM"/>
</dbReference>
<reference evidence="3" key="1">
    <citation type="journal article" date="2019" name="bioRxiv">
        <title>The Genome of the Zebra Mussel, Dreissena polymorpha: A Resource for Invasive Species Research.</title>
        <authorList>
            <person name="McCartney M.A."/>
            <person name="Auch B."/>
            <person name="Kono T."/>
            <person name="Mallez S."/>
            <person name="Zhang Y."/>
            <person name="Obille A."/>
            <person name="Becker A."/>
            <person name="Abrahante J.E."/>
            <person name="Garbe J."/>
            <person name="Badalamenti J.P."/>
            <person name="Herman A."/>
            <person name="Mangelson H."/>
            <person name="Liachko I."/>
            <person name="Sullivan S."/>
            <person name="Sone E.D."/>
            <person name="Koren S."/>
            <person name="Silverstein K.A.T."/>
            <person name="Beckman K.B."/>
            <person name="Gohl D.M."/>
        </authorList>
    </citation>
    <scope>NUCLEOTIDE SEQUENCE</scope>
    <source>
        <strain evidence="3">Duluth1</strain>
        <tissue evidence="3">Whole animal</tissue>
    </source>
</reference>
<dbReference type="Pfam" id="PF02932">
    <property type="entry name" value="Neur_chan_memb"/>
    <property type="match status" value="1"/>
</dbReference>
<feature type="transmembrane region" description="Helical" evidence="1">
    <location>
        <begin position="106"/>
        <end position="126"/>
    </location>
</feature>
<dbReference type="Gene3D" id="1.20.58.390">
    <property type="entry name" value="Neurotransmitter-gated ion-channel transmembrane domain"/>
    <property type="match status" value="1"/>
</dbReference>
<evidence type="ECO:0000259" key="2">
    <source>
        <dbReference type="Pfam" id="PF02932"/>
    </source>
</evidence>
<gene>
    <name evidence="3" type="ORF">DPMN_085120</name>
</gene>
<keyword evidence="1" id="KW-0472">Membrane</keyword>
<keyword evidence="4" id="KW-1185">Reference proteome</keyword>
<dbReference type="GO" id="GO:0004888">
    <property type="term" value="F:transmembrane signaling receptor activity"/>
    <property type="evidence" value="ECO:0007669"/>
    <property type="project" value="InterPro"/>
</dbReference>
<evidence type="ECO:0000313" key="4">
    <source>
        <dbReference type="Proteomes" id="UP000828390"/>
    </source>
</evidence>
<protein>
    <recommendedName>
        <fullName evidence="2">Neurotransmitter-gated ion-channel transmembrane domain-containing protein</fullName>
    </recommendedName>
</protein>
<dbReference type="AlphaFoldDB" id="A0A9D4BJ52"/>
<comment type="caution">
    <text evidence="3">The sequence shown here is derived from an EMBL/GenBank/DDBJ whole genome shotgun (WGS) entry which is preliminary data.</text>
</comment>
<dbReference type="InterPro" id="IPR036719">
    <property type="entry name" value="Neuro-gated_channel_TM_sf"/>
</dbReference>
<evidence type="ECO:0000313" key="3">
    <source>
        <dbReference type="EMBL" id="KAH3697615.1"/>
    </source>
</evidence>
<feature type="transmembrane region" description="Helical" evidence="1">
    <location>
        <begin position="23"/>
        <end position="44"/>
    </location>
</feature>
<accession>A0A9D4BJ52</accession>
<keyword evidence="1" id="KW-0812">Transmembrane</keyword>
<dbReference type="InterPro" id="IPR006028">
    <property type="entry name" value="GABAA/Glycine_rcpt"/>
</dbReference>